<dbReference type="Pfam" id="PF02566">
    <property type="entry name" value="OsmC"/>
    <property type="match status" value="1"/>
</dbReference>
<dbReference type="InterPro" id="IPR036102">
    <property type="entry name" value="OsmC/Ohrsf"/>
</dbReference>
<keyword evidence="2" id="KW-1185">Reference proteome</keyword>
<gene>
    <name evidence="1" type="ORF">FJR48_04995</name>
</gene>
<dbReference type="InterPro" id="IPR015946">
    <property type="entry name" value="KH_dom-like_a/b"/>
</dbReference>
<organism evidence="1 2">
    <name type="scientific">Sulfurimonas lithotrophica</name>
    <dbReference type="NCBI Taxonomy" id="2590022"/>
    <lineage>
        <taxon>Bacteria</taxon>
        <taxon>Pseudomonadati</taxon>
        <taxon>Campylobacterota</taxon>
        <taxon>Epsilonproteobacteria</taxon>
        <taxon>Campylobacterales</taxon>
        <taxon>Sulfurimonadaceae</taxon>
        <taxon>Sulfurimonas</taxon>
    </lineage>
</organism>
<dbReference type="SUPFAM" id="SSF82784">
    <property type="entry name" value="OsmC-like"/>
    <property type="match status" value="1"/>
</dbReference>
<dbReference type="EMBL" id="CP043617">
    <property type="protein sequence ID" value="QFR49115.1"/>
    <property type="molecule type" value="Genomic_DNA"/>
</dbReference>
<accession>A0A5P8P074</accession>
<dbReference type="Proteomes" id="UP000326944">
    <property type="component" value="Chromosome"/>
</dbReference>
<dbReference type="Gene3D" id="3.30.300.20">
    <property type="match status" value="1"/>
</dbReference>
<dbReference type="PANTHER" id="PTHR34352">
    <property type="entry name" value="PROTEIN YHFA"/>
    <property type="match status" value="1"/>
</dbReference>
<dbReference type="InterPro" id="IPR003718">
    <property type="entry name" value="OsmC/Ohr_fam"/>
</dbReference>
<evidence type="ECO:0000313" key="1">
    <source>
        <dbReference type="EMBL" id="QFR49115.1"/>
    </source>
</evidence>
<evidence type="ECO:0000313" key="2">
    <source>
        <dbReference type="Proteomes" id="UP000326944"/>
    </source>
</evidence>
<protein>
    <submittedName>
        <fullName evidence="1">OsmC family protein</fullName>
    </submittedName>
</protein>
<sequence>MKVTVSHQNDMKFEAKTSKSSFIIDCPTISPVEYFLSGLITCSATDIILIPKNQGKSVTDLVVEGDVIRAEPHPAKFDKLHLTYSFNSDADDDTQAARWVMASLETYCSTINTIRDTTQITYTIIHNGKTIRENEKMISGGGSNIDLGDISGCPS</sequence>
<dbReference type="AlphaFoldDB" id="A0A5P8P074"/>
<dbReference type="KEGG" id="sulg:FJR48_04995"/>
<proteinExistence type="predicted"/>
<dbReference type="OrthoDB" id="5333991at2"/>
<reference evidence="1 2" key="1">
    <citation type="submission" date="2019-09" db="EMBL/GenBank/DDBJ databases">
        <title>Sulfurimonas gotlandica sp. nov., a chemoautotrophic and psychrotolerant epsilonproteobacterium isolated from a pelagic redoxcline, and an emended description of the genus Sulfurimonas.</title>
        <authorList>
            <person name="Wang S."/>
            <person name="Jiang L."/>
            <person name="Shao S."/>
        </authorList>
    </citation>
    <scope>NUCLEOTIDE SEQUENCE [LARGE SCALE GENOMIC DNA]</scope>
    <source>
        <strain evidence="1 2">GYSZ_1</strain>
    </source>
</reference>
<dbReference type="PANTHER" id="PTHR34352:SF1">
    <property type="entry name" value="PROTEIN YHFA"/>
    <property type="match status" value="1"/>
</dbReference>
<dbReference type="RefSeq" id="WP_152307058.1">
    <property type="nucleotide sequence ID" value="NZ_CP043617.1"/>
</dbReference>
<name>A0A5P8P074_9BACT</name>